<evidence type="ECO:0000256" key="1">
    <source>
        <dbReference type="ARBA" id="ARBA00005437"/>
    </source>
</evidence>
<dbReference type="AlphaFoldDB" id="A0A1M6G9N5"/>
<dbReference type="InterPro" id="IPR007612">
    <property type="entry name" value="LOR"/>
</dbReference>
<dbReference type="SUPFAM" id="SSF54518">
    <property type="entry name" value="Tubby C-terminal domain-like"/>
    <property type="match status" value="1"/>
</dbReference>
<sequence length="197" mass="22514">MGLFSKYREAGESVNYDNVERFGAPVRSLFTSTKVITLRHEITITDDNENVVYVARTQFPTIKDKTDIWDSNEQLVAHLEKQIFSFHERRFVTMADGTEFQLSNEIFHIIKDVTNIEGLGWRLKGNFVGLNFELYDANDEILAVISQKMISLHDKYCIDIYKSEHEKTIVAILIALQHMMADRRNSEAASASASSSS</sequence>
<reference evidence="2 3" key="1">
    <citation type="submission" date="2016-11" db="EMBL/GenBank/DDBJ databases">
        <authorList>
            <person name="Jaros S."/>
            <person name="Januszkiewicz K."/>
            <person name="Wedrychowicz H."/>
        </authorList>
    </citation>
    <scope>NUCLEOTIDE SEQUENCE [LARGE SCALE GENOMIC DNA]</scope>
    <source>
        <strain evidence="2 3">DSM 14809</strain>
    </source>
</reference>
<evidence type="ECO:0000313" key="3">
    <source>
        <dbReference type="Proteomes" id="UP000184185"/>
    </source>
</evidence>
<name>A0A1M6G9N5_PSEXY</name>
<dbReference type="Gene3D" id="2.40.160.200">
    <property type="entry name" value="LURP1-related"/>
    <property type="match status" value="1"/>
</dbReference>
<dbReference type="EMBL" id="FQYQ01000009">
    <property type="protein sequence ID" value="SHJ06638.1"/>
    <property type="molecule type" value="Genomic_DNA"/>
</dbReference>
<dbReference type="OrthoDB" id="652307at2"/>
<dbReference type="RefSeq" id="WP_072915991.1">
    <property type="nucleotide sequence ID" value="NZ_FQYQ01000009.1"/>
</dbReference>
<gene>
    <name evidence="2" type="ORF">SAMN02745725_01684</name>
</gene>
<protein>
    <submittedName>
        <fullName evidence="2">Uncharacterized protein YxjI</fullName>
    </submittedName>
</protein>
<keyword evidence="3" id="KW-1185">Reference proteome</keyword>
<dbReference type="InterPro" id="IPR038595">
    <property type="entry name" value="LOR_sf"/>
</dbReference>
<accession>A0A1M6G9N5</accession>
<dbReference type="Pfam" id="PF04525">
    <property type="entry name" value="LOR"/>
    <property type="match status" value="1"/>
</dbReference>
<dbReference type="Proteomes" id="UP000184185">
    <property type="component" value="Unassembled WGS sequence"/>
</dbReference>
<dbReference type="InterPro" id="IPR025659">
    <property type="entry name" value="Tubby-like_C"/>
</dbReference>
<organism evidence="2 3">
    <name type="scientific">Pseudobutyrivibrio xylanivorans DSM 14809</name>
    <dbReference type="NCBI Taxonomy" id="1123012"/>
    <lineage>
        <taxon>Bacteria</taxon>
        <taxon>Bacillati</taxon>
        <taxon>Bacillota</taxon>
        <taxon>Clostridia</taxon>
        <taxon>Lachnospirales</taxon>
        <taxon>Lachnospiraceae</taxon>
        <taxon>Pseudobutyrivibrio</taxon>
    </lineage>
</organism>
<proteinExistence type="inferred from homology"/>
<evidence type="ECO:0000313" key="2">
    <source>
        <dbReference type="EMBL" id="SHJ06638.1"/>
    </source>
</evidence>
<comment type="similarity">
    <text evidence="1">Belongs to the LOR family.</text>
</comment>